<sequence length="170" mass="18317">MSTVKRTCCGCMEIRRGVLFLLGLNLVVNLVVFVLYLLASVGVAKSVDGASAATDSINESVAAAGGDSELTTTQVKAIVYVLAAIFGVSFLWSLFGFVAAKKRWPRAFKVFTAITALFLIANIVLGVSSGSVRWTSLIWGVIQLYLIYAFWQYSKTMVAEANEQGGYSHA</sequence>
<keyword evidence="1" id="KW-1133">Transmembrane helix</keyword>
<name>A0A0L0T299_ALLM3</name>
<evidence type="ECO:0000313" key="3">
    <source>
        <dbReference type="Proteomes" id="UP000054350"/>
    </source>
</evidence>
<proteinExistence type="predicted"/>
<accession>A0A0L0T299</accession>
<protein>
    <submittedName>
        <fullName evidence="2">Uncharacterized protein</fullName>
    </submittedName>
</protein>
<gene>
    <name evidence="2" type="ORF">AMAG_13510</name>
</gene>
<feature type="transmembrane region" description="Helical" evidence="1">
    <location>
        <begin position="134"/>
        <end position="151"/>
    </location>
</feature>
<dbReference type="EMBL" id="GG745358">
    <property type="protein sequence ID" value="KNE68871.1"/>
    <property type="molecule type" value="Genomic_DNA"/>
</dbReference>
<dbReference type="VEuPathDB" id="FungiDB:AMAG_13510"/>
<keyword evidence="1" id="KW-0472">Membrane</keyword>
<organism evidence="2 3">
    <name type="scientific">Allomyces macrogynus (strain ATCC 38327)</name>
    <name type="common">Allomyces javanicus var. macrogynus</name>
    <dbReference type="NCBI Taxonomy" id="578462"/>
    <lineage>
        <taxon>Eukaryota</taxon>
        <taxon>Fungi</taxon>
        <taxon>Fungi incertae sedis</taxon>
        <taxon>Blastocladiomycota</taxon>
        <taxon>Blastocladiomycetes</taxon>
        <taxon>Blastocladiales</taxon>
        <taxon>Blastocladiaceae</taxon>
        <taxon>Allomyces</taxon>
    </lineage>
</organism>
<reference evidence="3" key="2">
    <citation type="submission" date="2009-11" db="EMBL/GenBank/DDBJ databases">
        <title>The Genome Sequence of Allomyces macrogynus strain ATCC 38327.</title>
        <authorList>
            <consortium name="The Broad Institute Genome Sequencing Platform"/>
            <person name="Russ C."/>
            <person name="Cuomo C."/>
            <person name="Shea T."/>
            <person name="Young S.K."/>
            <person name="Zeng Q."/>
            <person name="Koehrsen M."/>
            <person name="Haas B."/>
            <person name="Borodovsky M."/>
            <person name="Guigo R."/>
            <person name="Alvarado L."/>
            <person name="Berlin A."/>
            <person name="Borenstein D."/>
            <person name="Chen Z."/>
            <person name="Engels R."/>
            <person name="Freedman E."/>
            <person name="Gellesch M."/>
            <person name="Goldberg J."/>
            <person name="Griggs A."/>
            <person name="Gujja S."/>
            <person name="Heiman D."/>
            <person name="Hepburn T."/>
            <person name="Howarth C."/>
            <person name="Jen D."/>
            <person name="Larson L."/>
            <person name="Lewis B."/>
            <person name="Mehta T."/>
            <person name="Park D."/>
            <person name="Pearson M."/>
            <person name="Roberts A."/>
            <person name="Saif S."/>
            <person name="Shenoy N."/>
            <person name="Sisk P."/>
            <person name="Stolte C."/>
            <person name="Sykes S."/>
            <person name="Walk T."/>
            <person name="White J."/>
            <person name="Yandava C."/>
            <person name="Burger G."/>
            <person name="Gray M.W."/>
            <person name="Holland P.W.H."/>
            <person name="King N."/>
            <person name="Lang F.B.F."/>
            <person name="Roger A.J."/>
            <person name="Ruiz-Trillo I."/>
            <person name="Lander E."/>
            <person name="Nusbaum C."/>
        </authorList>
    </citation>
    <scope>NUCLEOTIDE SEQUENCE [LARGE SCALE GENOMIC DNA]</scope>
    <source>
        <strain evidence="3">ATCC 38327</strain>
    </source>
</reference>
<dbReference type="AlphaFoldDB" id="A0A0L0T299"/>
<evidence type="ECO:0000313" key="2">
    <source>
        <dbReference type="EMBL" id="KNE68871.1"/>
    </source>
</evidence>
<feature type="transmembrane region" description="Helical" evidence="1">
    <location>
        <begin position="110"/>
        <end position="128"/>
    </location>
</feature>
<dbReference type="Proteomes" id="UP000054350">
    <property type="component" value="Unassembled WGS sequence"/>
</dbReference>
<reference evidence="2 3" key="1">
    <citation type="submission" date="2009-11" db="EMBL/GenBank/DDBJ databases">
        <title>Annotation of Allomyces macrogynus ATCC 38327.</title>
        <authorList>
            <consortium name="The Broad Institute Genome Sequencing Platform"/>
            <person name="Russ C."/>
            <person name="Cuomo C."/>
            <person name="Burger G."/>
            <person name="Gray M.W."/>
            <person name="Holland P.W.H."/>
            <person name="King N."/>
            <person name="Lang F.B.F."/>
            <person name="Roger A.J."/>
            <person name="Ruiz-Trillo I."/>
            <person name="Young S.K."/>
            <person name="Zeng Q."/>
            <person name="Gargeya S."/>
            <person name="Fitzgerald M."/>
            <person name="Haas B."/>
            <person name="Abouelleil A."/>
            <person name="Alvarado L."/>
            <person name="Arachchi H.M."/>
            <person name="Berlin A."/>
            <person name="Chapman S.B."/>
            <person name="Gearin G."/>
            <person name="Goldberg J."/>
            <person name="Griggs A."/>
            <person name="Gujja S."/>
            <person name="Hansen M."/>
            <person name="Heiman D."/>
            <person name="Howarth C."/>
            <person name="Larimer J."/>
            <person name="Lui A."/>
            <person name="MacDonald P.J.P."/>
            <person name="McCowen C."/>
            <person name="Montmayeur A."/>
            <person name="Murphy C."/>
            <person name="Neiman D."/>
            <person name="Pearson M."/>
            <person name="Priest M."/>
            <person name="Roberts A."/>
            <person name="Saif S."/>
            <person name="Shea T."/>
            <person name="Sisk P."/>
            <person name="Stolte C."/>
            <person name="Sykes S."/>
            <person name="Wortman J."/>
            <person name="Nusbaum C."/>
            <person name="Birren B."/>
        </authorList>
    </citation>
    <scope>NUCLEOTIDE SEQUENCE [LARGE SCALE GENOMIC DNA]</scope>
    <source>
        <strain evidence="2 3">ATCC 38327</strain>
    </source>
</reference>
<evidence type="ECO:0000256" key="1">
    <source>
        <dbReference type="SAM" id="Phobius"/>
    </source>
</evidence>
<keyword evidence="1" id="KW-0812">Transmembrane</keyword>
<dbReference type="OrthoDB" id="5565083at2759"/>
<feature type="transmembrane region" description="Helical" evidence="1">
    <location>
        <begin position="20"/>
        <end position="39"/>
    </location>
</feature>
<keyword evidence="3" id="KW-1185">Reference proteome</keyword>
<feature type="transmembrane region" description="Helical" evidence="1">
    <location>
        <begin position="77"/>
        <end position="98"/>
    </location>
</feature>